<feature type="transmembrane region" description="Helical" evidence="3">
    <location>
        <begin position="7"/>
        <end position="27"/>
    </location>
</feature>
<dbReference type="GO" id="GO:0008654">
    <property type="term" value="P:phospholipid biosynthetic process"/>
    <property type="evidence" value="ECO:0007669"/>
    <property type="project" value="InterPro"/>
</dbReference>
<name>A0A4R4DYU0_9BACT</name>
<dbReference type="OrthoDB" id="9777147at2"/>
<accession>A0A4R4DYU0</accession>
<proteinExistence type="inferred from homology"/>
<keyword evidence="3" id="KW-0812">Transmembrane</keyword>
<dbReference type="Gene3D" id="1.20.120.1760">
    <property type="match status" value="1"/>
</dbReference>
<dbReference type="GO" id="GO:0016780">
    <property type="term" value="F:phosphotransferase activity, for other substituted phosphate groups"/>
    <property type="evidence" value="ECO:0007669"/>
    <property type="project" value="InterPro"/>
</dbReference>
<reference evidence="4 5" key="1">
    <citation type="submission" date="2019-03" db="EMBL/GenBank/DDBJ databases">
        <authorList>
            <person name="Kim M.K.M."/>
        </authorList>
    </citation>
    <scope>NUCLEOTIDE SEQUENCE [LARGE SCALE GENOMIC DNA]</scope>
    <source>
        <strain evidence="4 5">17J68-15</strain>
    </source>
</reference>
<gene>
    <name evidence="4" type="ORF">E0486_13480</name>
</gene>
<keyword evidence="1 2" id="KW-0808">Transferase</keyword>
<dbReference type="PROSITE" id="PS00379">
    <property type="entry name" value="CDP_ALCOHOL_P_TRANSF"/>
    <property type="match status" value="1"/>
</dbReference>
<feature type="transmembrane region" description="Helical" evidence="3">
    <location>
        <begin position="85"/>
        <end position="104"/>
    </location>
</feature>
<dbReference type="EMBL" id="SKFH01000025">
    <property type="protein sequence ID" value="TCZ68625.1"/>
    <property type="molecule type" value="Genomic_DNA"/>
</dbReference>
<keyword evidence="3" id="KW-0472">Membrane</keyword>
<dbReference type="RefSeq" id="WP_131852705.1">
    <property type="nucleotide sequence ID" value="NZ_SKFH01000025.1"/>
</dbReference>
<dbReference type="InterPro" id="IPR048254">
    <property type="entry name" value="CDP_ALCOHOL_P_TRANSF_CS"/>
</dbReference>
<dbReference type="GO" id="GO:0016020">
    <property type="term" value="C:membrane"/>
    <property type="evidence" value="ECO:0007669"/>
    <property type="project" value="InterPro"/>
</dbReference>
<organism evidence="4 5">
    <name type="scientific">Flaviaesturariibacter aridisoli</name>
    <dbReference type="NCBI Taxonomy" id="2545761"/>
    <lineage>
        <taxon>Bacteria</taxon>
        <taxon>Pseudomonadati</taxon>
        <taxon>Bacteroidota</taxon>
        <taxon>Chitinophagia</taxon>
        <taxon>Chitinophagales</taxon>
        <taxon>Chitinophagaceae</taxon>
        <taxon>Flaviaestuariibacter</taxon>
    </lineage>
</organism>
<evidence type="ECO:0000313" key="4">
    <source>
        <dbReference type="EMBL" id="TCZ68625.1"/>
    </source>
</evidence>
<keyword evidence="5" id="KW-1185">Reference proteome</keyword>
<evidence type="ECO:0000313" key="5">
    <source>
        <dbReference type="Proteomes" id="UP000295164"/>
    </source>
</evidence>
<comment type="similarity">
    <text evidence="2">Belongs to the CDP-alcohol phosphatidyltransferase class-I family.</text>
</comment>
<evidence type="ECO:0000256" key="1">
    <source>
        <dbReference type="ARBA" id="ARBA00022679"/>
    </source>
</evidence>
<evidence type="ECO:0000256" key="2">
    <source>
        <dbReference type="RuleBase" id="RU003750"/>
    </source>
</evidence>
<comment type="caution">
    <text evidence="4">The sequence shown here is derived from an EMBL/GenBank/DDBJ whole genome shotgun (WGS) entry which is preliminary data.</text>
</comment>
<feature type="transmembrane region" description="Helical" evidence="3">
    <location>
        <begin position="219"/>
        <end position="252"/>
    </location>
</feature>
<feature type="transmembrane region" description="Helical" evidence="3">
    <location>
        <begin position="49"/>
        <end position="73"/>
    </location>
</feature>
<dbReference type="InterPro" id="IPR000462">
    <property type="entry name" value="CDP-OH_P_trans"/>
</dbReference>
<feature type="transmembrane region" description="Helical" evidence="3">
    <location>
        <begin position="149"/>
        <end position="170"/>
    </location>
</feature>
<sequence length="273" mass="30163">MKQVPNFFTLLNLVFGCLAIVCVLQTGENIIALSDESATGTIVNFPEKIWWGSLFLFAAAVVDFLDGFLARLLKAQSGMGEQLDSLSDMVSFGVAPGMILYQLLRMAYAQNENGLEVSWAALLPAFVFTIAVAWRLAKFNISTTQKYSFEGVPSPAGGLLVASLPLVLWYDQDWNIARFLLNPWVLYALIALVAYLMVSRHSMMALKFRDYSLRNNGLKYALVAAGIVLIILLGWLSVPAIFLLYVVLSFFVKEPAVSAVSPKTDREETDITV</sequence>
<dbReference type="Pfam" id="PF01066">
    <property type="entry name" value="CDP-OH_P_transf"/>
    <property type="match status" value="1"/>
</dbReference>
<dbReference type="AlphaFoldDB" id="A0A4R4DYU0"/>
<keyword evidence="3" id="KW-1133">Transmembrane helix</keyword>
<feature type="transmembrane region" description="Helical" evidence="3">
    <location>
        <begin position="116"/>
        <end position="137"/>
    </location>
</feature>
<dbReference type="Proteomes" id="UP000295164">
    <property type="component" value="Unassembled WGS sequence"/>
</dbReference>
<evidence type="ECO:0000256" key="3">
    <source>
        <dbReference type="SAM" id="Phobius"/>
    </source>
</evidence>
<feature type="transmembrane region" description="Helical" evidence="3">
    <location>
        <begin position="176"/>
        <end position="198"/>
    </location>
</feature>
<protein>
    <submittedName>
        <fullName evidence="4">CDP-alcohol phosphatidyltransferase</fullName>
    </submittedName>
</protein>
<dbReference type="PROSITE" id="PS51257">
    <property type="entry name" value="PROKAR_LIPOPROTEIN"/>
    <property type="match status" value="1"/>
</dbReference>
<dbReference type="InterPro" id="IPR043130">
    <property type="entry name" value="CDP-OH_PTrfase_TM_dom"/>
</dbReference>